<dbReference type="EMBL" id="SZYD01000010">
    <property type="protein sequence ID" value="KAD4982573.1"/>
    <property type="molecule type" value="Genomic_DNA"/>
</dbReference>
<dbReference type="Proteomes" id="UP000326396">
    <property type="component" value="Linkage Group LG18"/>
</dbReference>
<name>A0A5N6NQC7_9ASTR</name>
<reference evidence="2 3" key="1">
    <citation type="submission" date="2019-05" db="EMBL/GenBank/DDBJ databases">
        <title>Mikania micrantha, genome provides insights into the molecular mechanism of rapid growth.</title>
        <authorList>
            <person name="Liu B."/>
        </authorList>
    </citation>
    <scope>NUCLEOTIDE SEQUENCE [LARGE SCALE GENOMIC DNA]</scope>
    <source>
        <strain evidence="2">NLD-2019</strain>
        <tissue evidence="2">Leaf</tissue>
    </source>
</reference>
<evidence type="ECO:0000256" key="1">
    <source>
        <dbReference type="SAM" id="Phobius"/>
    </source>
</evidence>
<evidence type="ECO:0000313" key="2">
    <source>
        <dbReference type="EMBL" id="KAD4982573.1"/>
    </source>
</evidence>
<accession>A0A5N6NQC7</accession>
<dbReference type="AlphaFoldDB" id="A0A5N6NQC7"/>
<keyword evidence="1" id="KW-1133">Transmembrane helix</keyword>
<sequence>MGFGEVGMGYYVGILLGLILVLKWGLKSVNTWIYEKSLDKKKRERLPPGDLGWPFVGNMWSFLRAFKSGDPDSFISAFVQRSILHRVSFAACCCITDPQDQQPTSTVVCPITGYHDTLFLSSSCRC</sequence>
<evidence type="ECO:0000313" key="3">
    <source>
        <dbReference type="Proteomes" id="UP000326396"/>
    </source>
</evidence>
<comment type="caution">
    <text evidence="2">The sequence shown here is derived from an EMBL/GenBank/DDBJ whole genome shotgun (WGS) entry which is preliminary data.</text>
</comment>
<proteinExistence type="predicted"/>
<organism evidence="2 3">
    <name type="scientific">Mikania micrantha</name>
    <name type="common">bitter vine</name>
    <dbReference type="NCBI Taxonomy" id="192012"/>
    <lineage>
        <taxon>Eukaryota</taxon>
        <taxon>Viridiplantae</taxon>
        <taxon>Streptophyta</taxon>
        <taxon>Embryophyta</taxon>
        <taxon>Tracheophyta</taxon>
        <taxon>Spermatophyta</taxon>
        <taxon>Magnoliopsida</taxon>
        <taxon>eudicotyledons</taxon>
        <taxon>Gunneridae</taxon>
        <taxon>Pentapetalae</taxon>
        <taxon>asterids</taxon>
        <taxon>campanulids</taxon>
        <taxon>Asterales</taxon>
        <taxon>Asteraceae</taxon>
        <taxon>Asteroideae</taxon>
        <taxon>Heliantheae alliance</taxon>
        <taxon>Eupatorieae</taxon>
        <taxon>Mikania</taxon>
    </lineage>
</organism>
<protein>
    <submittedName>
        <fullName evidence="2">Uncharacterized protein</fullName>
    </submittedName>
</protein>
<gene>
    <name evidence="2" type="ORF">E3N88_19244</name>
</gene>
<dbReference type="OrthoDB" id="1470350at2759"/>
<feature type="transmembrane region" description="Helical" evidence="1">
    <location>
        <begin position="6"/>
        <end position="26"/>
    </location>
</feature>
<keyword evidence="1" id="KW-0812">Transmembrane</keyword>
<keyword evidence="3" id="KW-1185">Reference proteome</keyword>
<keyword evidence="1" id="KW-0472">Membrane</keyword>